<dbReference type="VEuPathDB" id="VectorBase:GBRI022531"/>
<protein>
    <submittedName>
        <fullName evidence="1">Uncharacterized protein</fullName>
    </submittedName>
</protein>
<accession>A0A1A9WK03</accession>
<proteinExistence type="predicted"/>
<dbReference type="EnsemblMetazoa" id="GBRI022531-RA">
    <property type="protein sequence ID" value="GBRI022531-PA"/>
    <property type="gene ID" value="GBRI022531"/>
</dbReference>
<dbReference type="AlphaFoldDB" id="A0A1A9WK03"/>
<evidence type="ECO:0000313" key="2">
    <source>
        <dbReference type="Proteomes" id="UP000091820"/>
    </source>
</evidence>
<reference evidence="2" key="1">
    <citation type="submission" date="2014-03" db="EMBL/GenBank/DDBJ databases">
        <authorList>
            <person name="Aksoy S."/>
            <person name="Warren W."/>
            <person name="Wilson R.K."/>
        </authorList>
    </citation>
    <scope>NUCLEOTIDE SEQUENCE [LARGE SCALE GENOMIC DNA]</scope>
    <source>
        <strain evidence="2">IAEA</strain>
    </source>
</reference>
<organism evidence="1 2">
    <name type="scientific">Glossina brevipalpis</name>
    <dbReference type="NCBI Taxonomy" id="37001"/>
    <lineage>
        <taxon>Eukaryota</taxon>
        <taxon>Metazoa</taxon>
        <taxon>Ecdysozoa</taxon>
        <taxon>Arthropoda</taxon>
        <taxon>Hexapoda</taxon>
        <taxon>Insecta</taxon>
        <taxon>Pterygota</taxon>
        <taxon>Neoptera</taxon>
        <taxon>Endopterygota</taxon>
        <taxon>Diptera</taxon>
        <taxon>Brachycera</taxon>
        <taxon>Muscomorpha</taxon>
        <taxon>Hippoboscoidea</taxon>
        <taxon>Glossinidae</taxon>
        <taxon>Glossina</taxon>
    </lineage>
</organism>
<name>A0A1A9WK03_9MUSC</name>
<sequence length="737" mass="85999">MSILNDMTFEKLKCMQDDHIIPNLMSALQICRKSGADPTDVYKLWVRKLFQAYDISELQYDDWFQIMAYLKVLLEDVIKDTNTDLNTFRIFNSCLSDTQQLLIRFETVINAADVGIWSLLISFALEVVIMFLRAEKKGHAAVLIAVQKQLLNLITKSIKEIKVKNDCEFQAVVQVLTFLCDASSLFDSLDFKVAIESWHVVAKLISICLVLSKSFEGAKENQQNGDRADWSEQPSLKILKELKKCLQYLENQNDVINGNVLKVISFYSKLLKHLVNNCTSSVLKEFLEMYRLNKHILQRKNYGAIGKAVDQTFCEMFSKIYQEKEVGRFVLQHVSHDAAIHFFGCNFLQDYLAICLENHYQGQDFLTDNFTLFLQIFIKLFETPLIYADSLTYNEILEYYVVLALLDSSNGLHRHLCKFVLEGKWTLAFASSQTLQIYYSCQCFNVQYYVACLEFWLKCLERYNVCKFHERKSFIQHLIKPLIDKVPEHLLSEQRNKLSDLLLVANDNYNSLDFNFRLKLNLQKLKTENGNFVELITKMNFLINNTNHVGDSMDSIIHVFEDLLKYRPFGDYSRFQLFFDTCFKLFVSLSSENGNAKILKCLEENDKNVASICSVFMLEFIIKYRNQLLYKILPESLAKSLEKVITLLDVKLIIDDSQKEDLKIFFKLPKLNMESPPLDSESHVRKKPCQDLRPTYNVKTILNNMLENSIELQNLRPRFDLEDLKILEKIKRNIDKW</sequence>
<reference evidence="1" key="2">
    <citation type="submission" date="2020-05" db="UniProtKB">
        <authorList>
            <consortium name="EnsemblMetazoa"/>
        </authorList>
    </citation>
    <scope>IDENTIFICATION</scope>
    <source>
        <strain evidence="1">IAEA</strain>
    </source>
</reference>
<evidence type="ECO:0000313" key="1">
    <source>
        <dbReference type="EnsemblMetazoa" id="GBRI022531-PA"/>
    </source>
</evidence>
<keyword evidence="2" id="KW-1185">Reference proteome</keyword>
<dbReference type="Proteomes" id="UP000091820">
    <property type="component" value="Unassembled WGS sequence"/>
</dbReference>